<name>A0ABR1EV55_NECAM</name>
<feature type="region of interest" description="Disordered" evidence="1">
    <location>
        <begin position="91"/>
        <end position="110"/>
    </location>
</feature>
<accession>A0ABR1EV55</accession>
<dbReference type="Proteomes" id="UP001303046">
    <property type="component" value="Unassembled WGS sequence"/>
</dbReference>
<gene>
    <name evidence="2" type="primary">Necator_chrX.g26208</name>
    <name evidence="2" type="ORF">RB195_026042</name>
</gene>
<evidence type="ECO:0000313" key="3">
    <source>
        <dbReference type="Proteomes" id="UP001303046"/>
    </source>
</evidence>
<sequence length="245" mass="28276">MLYTARYTDCTVDSAFNRIQISWVLQICLYCEIFRKMKEAADQTGIDAIGKAVSPCCPGKHNLAPTLRSRSVAVAVDSRIRWHPLALKRAENTSSQIQRPTEGKDISSSQSRSSVRSLQYHYKVGFQEFQKDAIMNLCWHPIHEEKQWHRDRSQEILNFGHVHLGKAAPRSSKLWKKLQAHPVGGNCEVHLHACFHRHDLLGWSPSYKREADQSLCYCRYCRVRSDEVILFSMLHSPFYQALLHP</sequence>
<reference evidence="2 3" key="1">
    <citation type="submission" date="2023-08" db="EMBL/GenBank/DDBJ databases">
        <title>A Necator americanus chromosomal reference genome.</title>
        <authorList>
            <person name="Ilik V."/>
            <person name="Petrzelkova K.J."/>
            <person name="Pardy F."/>
            <person name="Fuh T."/>
            <person name="Niatou-Singa F.S."/>
            <person name="Gouil Q."/>
            <person name="Baker L."/>
            <person name="Ritchie M.E."/>
            <person name="Jex A.R."/>
            <person name="Gazzola D."/>
            <person name="Li H."/>
            <person name="Toshio Fujiwara R."/>
            <person name="Zhan B."/>
            <person name="Aroian R.V."/>
            <person name="Pafco B."/>
            <person name="Schwarz E.M."/>
        </authorList>
    </citation>
    <scope>NUCLEOTIDE SEQUENCE [LARGE SCALE GENOMIC DNA]</scope>
    <source>
        <strain evidence="2 3">Aroian</strain>
        <tissue evidence="2">Whole animal</tissue>
    </source>
</reference>
<comment type="caution">
    <text evidence="2">The sequence shown here is derived from an EMBL/GenBank/DDBJ whole genome shotgun (WGS) entry which is preliminary data.</text>
</comment>
<dbReference type="EMBL" id="JAVFWL010000006">
    <property type="protein sequence ID" value="KAK6766499.1"/>
    <property type="molecule type" value="Genomic_DNA"/>
</dbReference>
<evidence type="ECO:0000313" key="2">
    <source>
        <dbReference type="EMBL" id="KAK6766499.1"/>
    </source>
</evidence>
<evidence type="ECO:0000256" key="1">
    <source>
        <dbReference type="SAM" id="MobiDB-lite"/>
    </source>
</evidence>
<protein>
    <submittedName>
        <fullName evidence="2">Uncharacterized protein</fullName>
    </submittedName>
</protein>
<proteinExistence type="predicted"/>
<keyword evidence="3" id="KW-1185">Reference proteome</keyword>
<organism evidence="2 3">
    <name type="scientific">Necator americanus</name>
    <name type="common">Human hookworm</name>
    <dbReference type="NCBI Taxonomy" id="51031"/>
    <lineage>
        <taxon>Eukaryota</taxon>
        <taxon>Metazoa</taxon>
        <taxon>Ecdysozoa</taxon>
        <taxon>Nematoda</taxon>
        <taxon>Chromadorea</taxon>
        <taxon>Rhabditida</taxon>
        <taxon>Rhabditina</taxon>
        <taxon>Rhabditomorpha</taxon>
        <taxon>Strongyloidea</taxon>
        <taxon>Ancylostomatidae</taxon>
        <taxon>Bunostominae</taxon>
        <taxon>Necator</taxon>
    </lineage>
</organism>